<evidence type="ECO:0000313" key="2">
    <source>
        <dbReference type="EMBL" id="KZN20735.1"/>
    </source>
</evidence>
<reference evidence="3" key="1">
    <citation type="submission" date="2016-03" db="EMBL/GenBank/DDBJ databases">
        <authorList>
            <person name="Ray J."/>
            <person name="Price M."/>
            <person name="Deutschbauer A."/>
        </authorList>
    </citation>
    <scope>NUCLEOTIDE SEQUENCE [LARGE SCALE GENOMIC DNA]</scope>
    <source>
        <strain evidence="3">FW300-N1B4</strain>
    </source>
</reference>
<reference evidence="2 3" key="2">
    <citation type="journal article" date="2018" name="Nature">
        <title>Mutant phenotypes for thousands of bacterial genes of unknown function.</title>
        <authorList>
            <person name="Price M.N."/>
            <person name="Wetmore K.M."/>
            <person name="Waters R.J."/>
            <person name="Callaghan M."/>
            <person name="Ray J."/>
            <person name="Liu H."/>
            <person name="Kuehl J.V."/>
            <person name="Melnyk R.A."/>
            <person name="Lamson J.S."/>
            <person name="Suh Y."/>
            <person name="Carlson H.K."/>
            <person name="Esquivel Z."/>
            <person name="Sadeeshkumar H."/>
            <person name="Chakraborty R."/>
            <person name="Zane G.M."/>
            <person name="Rubin B.E."/>
            <person name="Wall J.D."/>
            <person name="Visel A."/>
            <person name="Bristow J."/>
            <person name="Blow M.J."/>
            <person name="Arkin A.P."/>
            <person name="Deutschbauer A.M."/>
        </authorList>
    </citation>
    <scope>NUCLEOTIDE SEQUENCE [LARGE SCALE GENOMIC DNA]</scope>
    <source>
        <strain evidence="2 3">FW300-N1B4</strain>
    </source>
</reference>
<dbReference type="EMBL" id="LUKJ01000002">
    <property type="protein sequence ID" value="KZN20735.1"/>
    <property type="molecule type" value="Genomic_DNA"/>
</dbReference>
<comment type="caution">
    <text evidence="2">The sequence shown here is derived from an EMBL/GenBank/DDBJ whole genome shotgun (WGS) entry which is preliminary data.</text>
</comment>
<name>A0A166QRC9_PSEFL</name>
<proteinExistence type="predicted"/>
<feature type="chain" id="PRO_5007878799" description="Lipoprotein" evidence="1">
    <location>
        <begin position="26"/>
        <end position="177"/>
    </location>
</feature>
<dbReference type="AlphaFoldDB" id="A0A166QRC9"/>
<evidence type="ECO:0008006" key="4">
    <source>
        <dbReference type="Google" id="ProtNLM"/>
    </source>
</evidence>
<dbReference type="PROSITE" id="PS51257">
    <property type="entry name" value="PROKAR_LIPOPROTEIN"/>
    <property type="match status" value="1"/>
</dbReference>
<evidence type="ECO:0000313" key="3">
    <source>
        <dbReference type="Proteomes" id="UP000076489"/>
    </source>
</evidence>
<protein>
    <recommendedName>
        <fullName evidence="4">Lipoprotein</fullName>
    </recommendedName>
</protein>
<dbReference type="RefSeq" id="WP_063340782.1">
    <property type="nucleotide sequence ID" value="NZ_LUKJ01000002.1"/>
</dbReference>
<gene>
    <name evidence="2" type="ORF">A1D17_04110</name>
</gene>
<evidence type="ECO:0000256" key="1">
    <source>
        <dbReference type="SAM" id="SignalP"/>
    </source>
</evidence>
<dbReference type="Proteomes" id="UP000076489">
    <property type="component" value="Unassembled WGS sequence"/>
</dbReference>
<sequence length="177" mass="18814">MKQAIACLALVAATMLSMSGCSSQAQPKEQITTSQEAAAESSVVYEAGIDDKSMSVAFSTVVGTPTEYKWGSHATQPLYKCTFNTFFGDKPIEQIPEGGMSLTIVALERTDAGVRTLINLSKTPRNDQKLVLVNDTCTVHEGSFKSFGISAIKMLKPGEATGLKLDDGTSLIVTVAK</sequence>
<accession>A0A166QRC9</accession>
<organism evidence="2 3">
    <name type="scientific">Pseudomonas fluorescens</name>
    <dbReference type="NCBI Taxonomy" id="294"/>
    <lineage>
        <taxon>Bacteria</taxon>
        <taxon>Pseudomonadati</taxon>
        <taxon>Pseudomonadota</taxon>
        <taxon>Gammaproteobacteria</taxon>
        <taxon>Pseudomonadales</taxon>
        <taxon>Pseudomonadaceae</taxon>
        <taxon>Pseudomonas</taxon>
    </lineage>
</organism>
<keyword evidence="1" id="KW-0732">Signal</keyword>
<feature type="signal peptide" evidence="1">
    <location>
        <begin position="1"/>
        <end position="25"/>
    </location>
</feature>